<proteinExistence type="predicted"/>
<dbReference type="PROSITE" id="PS50104">
    <property type="entry name" value="TIR"/>
    <property type="match status" value="1"/>
</dbReference>
<dbReference type="SMART" id="SM00255">
    <property type="entry name" value="TIR"/>
    <property type="match status" value="1"/>
</dbReference>
<keyword evidence="3" id="KW-1185">Reference proteome</keyword>
<reference evidence="2 3" key="1">
    <citation type="submission" date="2024-01" db="EMBL/GenBank/DDBJ databases">
        <title>The complete chloroplast genome sequence of Lithospermum erythrorhizon: insights into the phylogenetic relationship among Boraginaceae species and the maternal lineages of purple gromwells.</title>
        <authorList>
            <person name="Okada T."/>
            <person name="Watanabe K."/>
        </authorList>
    </citation>
    <scope>NUCLEOTIDE SEQUENCE [LARGE SCALE GENOMIC DNA]</scope>
</reference>
<organism evidence="2 3">
    <name type="scientific">Lithospermum erythrorhizon</name>
    <name type="common">Purple gromwell</name>
    <name type="synonym">Lithospermum officinale var. erythrorhizon</name>
    <dbReference type="NCBI Taxonomy" id="34254"/>
    <lineage>
        <taxon>Eukaryota</taxon>
        <taxon>Viridiplantae</taxon>
        <taxon>Streptophyta</taxon>
        <taxon>Embryophyta</taxon>
        <taxon>Tracheophyta</taxon>
        <taxon>Spermatophyta</taxon>
        <taxon>Magnoliopsida</taxon>
        <taxon>eudicotyledons</taxon>
        <taxon>Gunneridae</taxon>
        <taxon>Pentapetalae</taxon>
        <taxon>asterids</taxon>
        <taxon>lamiids</taxon>
        <taxon>Boraginales</taxon>
        <taxon>Boraginaceae</taxon>
        <taxon>Boraginoideae</taxon>
        <taxon>Lithospermeae</taxon>
        <taxon>Lithospermum</taxon>
    </lineage>
</organism>
<evidence type="ECO:0000313" key="3">
    <source>
        <dbReference type="Proteomes" id="UP001454036"/>
    </source>
</evidence>
<dbReference type="PANTHER" id="PTHR31008:SF16">
    <property type="entry name" value="TOLL-INTERLEUKIN-RESISTANCE (TIR) DOMAIN FAMILY PROTEIN"/>
    <property type="match status" value="1"/>
</dbReference>
<evidence type="ECO:0000313" key="2">
    <source>
        <dbReference type="EMBL" id="GAA0157543.1"/>
    </source>
</evidence>
<dbReference type="GO" id="GO:0007165">
    <property type="term" value="P:signal transduction"/>
    <property type="evidence" value="ECO:0007669"/>
    <property type="project" value="InterPro"/>
</dbReference>
<dbReference type="Proteomes" id="UP001454036">
    <property type="component" value="Unassembled WGS sequence"/>
</dbReference>
<dbReference type="AlphaFoldDB" id="A0AAV3Q2N9"/>
<dbReference type="Pfam" id="PF01582">
    <property type="entry name" value="TIR"/>
    <property type="match status" value="1"/>
</dbReference>
<dbReference type="InterPro" id="IPR000157">
    <property type="entry name" value="TIR_dom"/>
</dbReference>
<gene>
    <name evidence="2" type="ORF">LIER_38473</name>
</gene>
<feature type="domain" description="TIR" evidence="1">
    <location>
        <begin position="33"/>
        <end position="181"/>
    </location>
</feature>
<sequence>MQSSSTRAKNIFSNQIIRYQRQILANKQRQSQSACDVFINHRSIDTKKNVSGLLYDHLSRLGLRAFLDSKNMKPGDRLFDHINVGIRKCKIGIAVFSPQYCDSYFCLHELAMLMECKKRVIPIFCDVKPSELMVRNSGNCSINDIQRFHRALEEAKHTVGLSFDTSTGDWPEFLSSASDAVMRNLFE</sequence>
<comment type="caution">
    <text evidence="2">The sequence shown here is derived from an EMBL/GenBank/DDBJ whole genome shotgun (WGS) entry which is preliminary data.</text>
</comment>
<accession>A0AAV3Q2N9</accession>
<protein>
    <recommendedName>
        <fullName evidence="1">TIR domain-containing protein</fullName>
    </recommendedName>
</protein>
<dbReference type="SUPFAM" id="SSF52200">
    <property type="entry name" value="Toll/Interleukin receptor TIR domain"/>
    <property type="match status" value="1"/>
</dbReference>
<dbReference type="PANTHER" id="PTHR31008">
    <property type="entry name" value="COP1-INTERACTING PROTEIN-RELATED"/>
    <property type="match status" value="1"/>
</dbReference>
<dbReference type="EMBL" id="BAABME010019543">
    <property type="protein sequence ID" value="GAA0157543.1"/>
    <property type="molecule type" value="Genomic_DNA"/>
</dbReference>
<name>A0AAV3Q2N9_LITER</name>
<dbReference type="Gene3D" id="3.40.50.10140">
    <property type="entry name" value="Toll/interleukin-1 receptor homology (TIR) domain"/>
    <property type="match status" value="1"/>
</dbReference>
<dbReference type="InterPro" id="IPR035897">
    <property type="entry name" value="Toll_tir_struct_dom_sf"/>
</dbReference>
<evidence type="ECO:0000259" key="1">
    <source>
        <dbReference type="PROSITE" id="PS50104"/>
    </source>
</evidence>